<name>A0A9Q8US86_PASFU</name>
<feature type="region of interest" description="Disordered" evidence="1">
    <location>
        <begin position="200"/>
        <end position="222"/>
    </location>
</feature>
<evidence type="ECO:0000313" key="3">
    <source>
        <dbReference type="EMBL" id="UJO20589.1"/>
    </source>
</evidence>
<dbReference type="KEGG" id="ffu:CLAFUR5_10811"/>
<dbReference type="PROSITE" id="PS50097">
    <property type="entry name" value="BTB"/>
    <property type="match status" value="1"/>
</dbReference>
<accession>A0A9Q8US86</accession>
<gene>
    <name evidence="3" type="ORF">CLAFUR5_10811</name>
</gene>
<reference evidence="3" key="1">
    <citation type="submission" date="2021-12" db="EMBL/GenBank/DDBJ databases">
        <authorList>
            <person name="Zaccaron A."/>
            <person name="Stergiopoulos I."/>
        </authorList>
    </citation>
    <scope>NUCLEOTIDE SEQUENCE</scope>
    <source>
        <strain evidence="3">Race5_Kim</strain>
    </source>
</reference>
<dbReference type="RefSeq" id="XP_047764955.1">
    <property type="nucleotide sequence ID" value="XM_047909959.1"/>
</dbReference>
<evidence type="ECO:0000256" key="1">
    <source>
        <dbReference type="SAM" id="MobiDB-lite"/>
    </source>
</evidence>
<feature type="domain" description="BTB" evidence="2">
    <location>
        <begin position="23"/>
        <end position="93"/>
    </location>
</feature>
<dbReference type="Proteomes" id="UP000756132">
    <property type="component" value="Chromosome 8"/>
</dbReference>
<dbReference type="OrthoDB" id="3916736at2759"/>
<protein>
    <recommendedName>
        <fullName evidence="2">BTB domain-containing protein</fullName>
    </recommendedName>
</protein>
<keyword evidence="4" id="KW-1185">Reference proteome</keyword>
<dbReference type="InterPro" id="IPR000210">
    <property type="entry name" value="BTB/POZ_dom"/>
</dbReference>
<dbReference type="AlphaFoldDB" id="A0A9Q8US86"/>
<reference evidence="3" key="2">
    <citation type="journal article" date="2022" name="Microb. Genom.">
        <title>A chromosome-scale genome assembly of the tomato pathogen Cladosporium fulvum reveals a compartmentalized genome architecture and the presence of a dispensable chromosome.</title>
        <authorList>
            <person name="Zaccaron A.Z."/>
            <person name="Chen L.H."/>
            <person name="Samaras A."/>
            <person name="Stergiopoulos I."/>
        </authorList>
    </citation>
    <scope>NUCLEOTIDE SEQUENCE</scope>
    <source>
        <strain evidence="3">Race5_Kim</strain>
    </source>
</reference>
<dbReference type="PANTHER" id="PTHR47843:SF5">
    <property type="entry name" value="BTB_POZ DOMAIN PROTEIN"/>
    <property type="match status" value="1"/>
</dbReference>
<sequence length="276" mass="31221">MLATRPTSNSYSQSAFNNTATDPDIEITCSSYMWKCHKLILRNASEWFQRAFASGFQEGTAHTINLREDLSEPEDAIEAMLRFCYSTDYKQLEPATFKVRVFSLAEKYFVKGLDLLAIDKFLASVGKGTPVPDLTKAISEAYAICVDSERLLKDAIIKHVSEQADFLINFSGEKEEYNELMESTPGFAADVTRVLAKQMQATRKRRAESPPPESSSRARPVSDRAGRYRYACPDGCGTARTFIFTNLNQTASIQCPVTTRFYHLTGWEWQRYYLGT</sequence>
<dbReference type="EMBL" id="CP090170">
    <property type="protein sequence ID" value="UJO20589.1"/>
    <property type="molecule type" value="Genomic_DNA"/>
</dbReference>
<proteinExistence type="predicted"/>
<evidence type="ECO:0000259" key="2">
    <source>
        <dbReference type="PROSITE" id="PS50097"/>
    </source>
</evidence>
<dbReference type="GeneID" id="71990689"/>
<dbReference type="Gene3D" id="3.30.710.10">
    <property type="entry name" value="Potassium Channel Kv1.1, Chain A"/>
    <property type="match status" value="1"/>
</dbReference>
<dbReference type="InterPro" id="IPR011333">
    <property type="entry name" value="SKP1/BTB/POZ_sf"/>
</dbReference>
<dbReference type="CDD" id="cd18186">
    <property type="entry name" value="BTB_POZ_ZBTB_KLHL-like"/>
    <property type="match status" value="1"/>
</dbReference>
<dbReference type="PANTHER" id="PTHR47843">
    <property type="entry name" value="BTB DOMAIN-CONTAINING PROTEIN-RELATED"/>
    <property type="match status" value="1"/>
</dbReference>
<dbReference type="Pfam" id="PF00651">
    <property type="entry name" value="BTB"/>
    <property type="match status" value="1"/>
</dbReference>
<evidence type="ECO:0000313" key="4">
    <source>
        <dbReference type="Proteomes" id="UP000756132"/>
    </source>
</evidence>
<dbReference type="SUPFAM" id="SSF54695">
    <property type="entry name" value="POZ domain"/>
    <property type="match status" value="1"/>
</dbReference>
<organism evidence="3 4">
    <name type="scientific">Passalora fulva</name>
    <name type="common">Tomato leaf mold</name>
    <name type="synonym">Cladosporium fulvum</name>
    <dbReference type="NCBI Taxonomy" id="5499"/>
    <lineage>
        <taxon>Eukaryota</taxon>
        <taxon>Fungi</taxon>
        <taxon>Dikarya</taxon>
        <taxon>Ascomycota</taxon>
        <taxon>Pezizomycotina</taxon>
        <taxon>Dothideomycetes</taxon>
        <taxon>Dothideomycetidae</taxon>
        <taxon>Mycosphaerellales</taxon>
        <taxon>Mycosphaerellaceae</taxon>
        <taxon>Fulvia</taxon>
    </lineage>
</organism>